<comment type="caution">
    <text evidence="4">The sequence shown here is derived from an EMBL/GenBank/DDBJ whole genome shotgun (WGS) entry which is preliminary data.</text>
</comment>
<dbReference type="GO" id="GO:0006744">
    <property type="term" value="P:ubiquinone biosynthetic process"/>
    <property type="evidence" value="ECO:0007669"/>
    <property type="project" value="TreeGrafter"/>
</dbReference>
<name>A0A2P6QDR0_ROSCH</name>
<dbReference type="Proteomes" id="UP000238479">
    <property type="component" value="Chromosome 5"/>
</dbReference>
<keyword evidence="3" id="KW-0812">Transmembrane</keyword>
<proteinExistence type="inferred from homology"/>
<keyword evidence="5" id="KW-1185">Reference proteome</keyword>
<evidence type="ECO:0000313" key="5">
    <source>
        <dbReference type="Proteomes" id="UP000238479"/>
    </source>
</evidence>
<keyword evidence="3" id="KW-1133">Transmembrane helix</keyword>
<reference evidence="4 5" key="1">
    <citation type="journal article" date="2018" name="Nat. Genet.">
        <title>The Rosa genome provides new insights in the design of modern roses.</title>
        <authorList>
            <person name="Bendahmane M."/>
        </authorList>
    </citation>
    <scope>NUCLEOTIDE SEQUENCE [LARGE SCALE GENOMIC DNA]</scope>
    <source>
        <strain evidence="5">cv. Old Blush</strain>
    </source>
</reference>
<keyword evidence="3" id="KW-0472">Membrane</keyword>
<accession>A0A2P6QDR0</accession>
<protein>
    <submittedName>
        <fullName evidence="4">Putative 4-hydroxybenzoate geranyltransferase</fullName>
        <ecNumber evidence="4">2.5.1.93</ecNumber>
    </submittedName>
</protein>
<dbReference type="PANTHER" id="PTHR11048:SF28">
    <property type="entry name" value="4-HYDROXYBENZOATE POLYPRENYLTRANSFERASE, MITOCHONDRIAL"/>
    <property type="match status" value="1"/>
</dbReference>
<evidence type="ECO:0000256" key="3">
    <source>
        <dbReference type="SAM" id="Phobius"/>
    </source>
</evidence>
<feature type="transmembrane region" description="Helical" evidence="3">
    <location>
        <begin position="33"/>
        <end position="57"/>
    </location>
</feature>
<dbReference type="InterPro" id="IPR039653">
    <property type="entry name" value="Prenyltransferase"/>
</dbReference>
<evidence type="ECO:0000313" key="4">
    <source>
        <dbReference type="EMBL" id="PRQ32311.1"/>
    </source>
</evidence>
<comment type="similarity">
    <text evidence="1">Belongs to the UbiA prenyltransferase family.</text>
</comment>
<gene>
    <name evidence="4" type="ORF">RchiOBHm_Chr5g0044971</name>
</gene>
<dbReference type="InterPro" id="IPR044878">
    <property type="entry name" value="UbiA_sf"/>
</dbReference>
<keyword evidence="2 4" id="KW-0808">Transferase</keyword>
<dbReference type="GO" id="GO:0005743">
    <property type="term" value="C:mitochondrial inner membrane"/>
    <property type="evidence" value="ECO:0007669"/>
    <property type="project" value="TreeGrafter"/>
</dbReference>
<dbReference type="STRING" id="74649.A0A2P6QDR0"/>
<dbReference type="AlphaFoldDB" id="A0A2P6QDR0"/>
<sequence length="76" mass="8451">MSRASMPSCGGCTKVTPFVVVERTKLRPIASGLLTPFKGLCFLGFQLLLGLGILLQLNNYRLVPHFWVLELLTFNL</sequence>
<organism evidence="4 5">
    <name type="scientific">Rosa chinensis</name>
    <name type="common">China rose</name>
    <dbReference type="NCBI Taxonomy" id="74649"/>
    <lineage>
        <taxon>Eukaryota</taxon>
        <taxon>Viridiplantae</taxon>
        <taxon>Streptophyta</taxon>
        <taxon>Embryophyta</taxon>
        <taxon>Tracheophyta</taxon>
        <taxon>Spermatophyta</taxon>
        <taxon>Magnoliopsida</taxon>
        <taxon>eudicotyledons</taxon>
        <taxon>Gunneridae</taxon>
        <taxon>Pentapetalae</taxon>
        <taxon>rosids</taxon>
        <taxon>fabids</taxon>
        <taxon>Rosales</taxon>
        <taxon>Rosaceae</taxon>
        <taxon>Rosoideae</taxon>
        <taxon>Rosoideae incertae sedis</taxon>
        <taxon>Rosa</taxon>
    </lineage>
</organism>
<dbReference type="PANTHER" id="PTHR11048">
    <property type="entry name" value="PRENYLTRANSFERASES"/>
    <property type="match status" value="1"/>
</dbReference>
<dbReference type="Gramene" id="PRQ32311">
    <property type="protein sequence ID" value="PRQ32311"/>
    <property type="gene ID" value="RchiOBHm_Chr5g0044971"/>
</dbReference>
<evidence type="ECO:0000256" key="2">
    <source>
        <dbReference type="ARBA" id="ARBA00022679"/>
    </source>
</evidence>
<dbReference type="EMBL" id="PDCK01000043">
    <property type="protein sequence ID" value="PRQ32311.1"/>
    <property type="molecule type" value="Genomic_DNA"/>
</dbReference>
<dbReference type="GO" id="GO:0102930">
    <property type="term" value="F:4-hydroxybenzoate geranyltransferase activity"/>
    <property type="evidence" value="ECO:0007669"/>
    <property type="project" value="UniProtKB-EC"/>
</dbReference>
<dbReference type="Gene3D" id="1.10.357.140">
    <property type="entry name" value="UbiA prenyltransferase"/>
    <property type="match status" value="1"/>
</dbReference>
<evidence type="ECO:0000256" key="1">
    <source>
        <dbReference type="ARBA" id="ARBA00005985"/>
    </source>
</evidence>
<dbReference type="EC" id="2.5.1.93" evidence="4"/>